<dbReference type="Gene3D" id="1.10.3860.10">
    <property type="entry name" value="Sodium:dicarboxylate symporter"/>
    <property type="match status" value="1"/>
</dbReference>
<evidence type="ECO:0000313" key="7">
    <source>
        <dbReference type="EMBL" id="KMJ46481.1"/>
    </source>
</evidence>
<dbReference type="STRING" id="880157.AB204_03460"/>
<comment type="subcellular location">
    <subcellularLocation>
        <location evidence="1">Membrane</location>
        <topology evidence="1">Multi-pass membrane protein</topology>
    </subcellularLocation>
</comment>
<protein>
    <submittedName>
        <fullName evidence="7">Uncharacterized protein</fullName>
    </submittedName>
</protein>
<sequence length="136" mass="14992">MPHLSFAFHQKLKKCKYLFKTASYINIITDVFLRLIKMIIAPLVFATIVTGLMSIGGSSSVGRITIKAMVWFIIAGLAVFAAIASAVTVQGLGLLYNYGKLIGLFYLGLSQNHERTGSFWCPEKNLQFCITIGLLL</sequence>
<gene>
    <name evidence="7" type="ORF">AB204_03460</name>
</gene>
<evidence type="ECO:0000256" key="4">
    <source>
        <dbReference type="ARBA" id="ARBA00022989"/>
    </source>
</evidence>
<dbReference type="EMBL" id="LFCV01000019">
    <property type="protein sequence ID" value="KMJ46481.1"/>
    <property type="molecule type" value="Genomic_DNA"/>
</dbReference>
<dbReference type="InterPro" id="IPR001991">
    <property type="entry name" value="Na-dicarboxylate_symporter"/>
</dbReference>
<evidence type="ECO:0000256" key="6">
    <source>
        <dbReference type="SAM" id="Phobius"/>
    </source>
</evidence>
<dbReference type="InterPro" id="IPR036458">
    <property type="entry name" value="Na:dicarbo_symporter_sf"/>
</dbReference>
<keyword evidence="2" id="KW-0813">Transport</keyword>
<organism evidence="7 8">
    <name type="scientific">Xenorhabdus khoisanae</name>
    <dbReference type="NCBI Taxonomy" id="880157"/>
    <lineage>
        <taxon>Bacteria</taxon>
        <taxon>Pseudomonadati</taxon>
        <taxon>Pseudomonadota</taxon>
        <taxon>Gammaproteobacteria</taxon>
        <taxon>Enterobacterales</taxon>
        <taxon>Morganellaceae</taxon>
        <taxon>Xenorhabdus</taxon>
    </lineage>
</organism>
<name>A0A0J5FW77_9GAMM</name>
<keyword evidence="3 6" id="KW-0812">Transmembrane</keyword>
<dbReference type="PATRIC" id="fig|880157.4.peg.718"/>
<evidence type="ECO:0000256" key="5">
    <source>
        <dbReference type="ARBA" id="ARBA00023136"/>
    </source>
</evidence>
<evidence type="ECO:0000256" key="1">
    <source>
        <dbReference type="ARBA" id="ARBA00004141"/>
    </source>
</evidence>
<evidence type="ECO:0000256" key="2">
    <source>
        <dbReference type="ARBA" id="ARBA00022448"/>
    </source>
</evidence>
<dbReference type="Pfam" id="PF00375">
    <property type="entry name" value="SDF"/>
    <property type="match status" value="1"/>
</dbReference>
<proteinExistence type="predicted"/>
<dbReference type="AlphaFoldDB" id="A0A0J5FW77"/>
<dbReference type="Proteomes" id="UP000036277">
    <property type="component" value="Unassembled WGS sequence"/>
</dbReference>
<evidence type="ECO:0000256" key="3">
    <source>
        <dbReference type="ARBA" id="ARBA00022692"/>
    </source>
</evidence>
<feature type="transmembrane region" description="Helical" evidence="6">
    <location>
        <begin position="68"/>
        <end position="96"/>
    </location>
</feature>
<comment type="caution">
    <text evidence="7">The sequence shown here is derived from an EMBL/GenBank/DDBJ whole genome shotgun (WGS) entry which is preliminary data.</text>
</comment>
<keyword evidence="5 6" id="KW-0472">Membrane</keyword>
<evidence type="ECO:0000313" key="8">
    <source>
        <dbReference type="Proteomes" id="UP000036277"/>
    </source>
</evidence>
<dbReference type="GO" id="GO:0016020">
    <property type="term" value="C:membrane"/>
    <property type="evidence" value="ECO:0007669"/>
    <property type="project" value="UniProtKB-SubCell"/>
</dbReference>
<keyword evidence="8" id="KW-1185">Reference proteome</keyword>
<keyword evidence="4 6" id="KW-1133">Transmembrane helix</keyword>
<reference evidence="7 8" key="1">
    <citation type="submission" date="2015-06" db="EMBL/GenBank/DDBJ databases">
        <title>Draft Whole-Genome Sequence of the Entomopathogenic Bacterium Xenorhabdus khoisanae.</title>
        <authorList>
            <person name="Naidoo S."/>
            <person name="Featherston J."/>
            <person name="Gray V.M."/>
        </authorList>
    </citation>
    <scope>NUCLEOTIDE SEQUENCE [LARGE SCALE GENOMIC DNA]</scope>
    <source>
        <strain evidence="7 8">MCB</strain>
    </source>
</reference>
<dbReference type="GO" id="GO:0015293">
    <property type="term" value="F:symporter activity"/>
    <property type="evidence" value="ECO:0007669"/>
    <property type="project" value="InterPro"/>
</dbReference>
<accession>A0A0J5FW77</accession>
<dbReference type="SUPFAM" id="SSF118215">
    <property type="entry name" value="Proton glutamate symport protein"/>
    <property type="match status" value="1"/>
</dbReference>
<feature type="transmembrane region" description="Helical" evidence="6">
    <location>
        <begin position="35"/>
        <end position="56"/>
    </location>
</feature>